<accession>A0AAV6TIY9</accession>
<dbReference type="AlphaFoldDB" id="A0AAV6TIY9"/>
<keyword evidence="2" id="KW-1185">Reference proteome</keyword>
<proteinExistence type="predicted"/>
<evidence type="ECO:0000313" key="2">
    <source>
        <dbReference type="Proteomes" id="UP000827092"/>
    </source>
</evidence>
<dbReference type="EMBL" id="JAFNEN010003807">
    <property type="protein sequence ID" value="KAG8171573.1"/>
    <property type="molecule type" value="Genomic_DNA"/>
</dbReference>
<name>A0AAV6TIY9_9ARAC</name>
<dbReference type="Proteomes" id="UP000827092">
    <property type="component" value="Unassembled WGS sequence"/>
</dbReference>
<evidence type="ECO:0000313" key="1">
    <source>
        <dbReference type="EMBL" id="KAG8171573.1"/>
    </source>
</evidence>
<protein>
    <submittedName>
        <fullName evidence="1">Uncharacterized protein</fullName>
    </submittedName>
</protein>
<comment type="caution">
    <text evidence="1">The sequence shown here is derived from an EMBL/GenBank/DDBJ whole genome shotgun (WGS) entry which is preliminary data.</text>
</comment>
<gene>
    <name evidence="1" type="ORF">JTE90_013414</name>
</gene>
<organism evidence="1 2">
    <name type="scientific">Oedothorax gibbosus</name>
    <dbReference type="NCBI Taxonomy" id="931172"/>
    <lineage>
        <taxon>Eukaryota</taxon>
        <taxon>Metazoa</taxon>
        <taxon>Ecdysozoa</taxon>
        <taxon>Arthropoda</taxon>
        <taxon>Chelicerata</taxon>
        <taxon>Arachnida</taxon>
        <taxon>Araneae</taxon>
        <taxon>Araneomorphae</taxon>
        <taxon>Entelegynae</taxon>
        <taxon>Araneoidea</taxon>
        <taxon>Linyphiidae</taxon>
        <taxon>Erigoninae</taxon>
        <taxon>Oedothorax</taxon>
    </lineage>
</organism>
<reference evidence="1 2" key="1">
    <citation type="journal article" date="2022" name="Nat. Ecol. Evol.">
        <title>A masculinizing supergene underlies an exaggerated male reproductive morph in a spider.</title>
        <authorList>
            <person name="Hendrickx F."/>
            <person name="De Corte Z."/>
            <person name="Sonet G."/>
            <person name="Van Belleghem S.M."/>
            <person name="Kostlbacher S."/>
            <person name="Vangestel C."/>
        </authorList>
    </citation>
    <scope>NUCLEOTIDE SEQUENCE [LARGE SCALE GENOMIC DNA]</scope>
    <source>
        <strain evidence="1">W744_W776</strain>
    </source>
</reference>
<sequence>MVNMSPDLAILPNEEQTFGLFETLTKKFMFPPCCESASKSSPLVSRAVFLNYLQSRQFHPGCNFIAEQPPSSHEIFRPLYRHLGVGVITRQRASVYHGWCFQSCQHTEFAWKDSIQHLFR</sequence>